<sequence>MSHTENQENKETIQKVAEETISSLKIEHGQDLRKLTLPANEDETKFIEVMAVVPKRKIIGQYQKYERIDPLKAQEIVVKNCVLTDKEKVLADDGLFYAAFTALTELMPIRQGKSERA</sequence>
<reference evidence="1" key="1">
    <citation type="submission" date="2020-12" db="EMBL/GenBank/DDBJ databases">
        <title>Genome sequencing of genetic groups of Flavobacterium columnare.</title>
        <authorList>
            <person name="Waldbieser G.C."/>
            <person name="Griffin M.J."/>
            <person name="LaFrentz B.R."/>
        </authorList>
    </citation>
    <scope>NUCLEOTIDE SEQUENCE</scope>
    <source>
        <strain evidence="1">90-106</strain>
    </source>
</reference>
<gene>
    <name evidence="1" type="ORF">JJC05_01680</name>
</gene>
<accession>A0A8G0P6J3</accession>
<dbReference type="KEGG" id="fdv:JJC05_01680"/>
<name>A0A8G0P6J3_9FLAO</name>
<dbReference type="AlphaFoldDB" id="A0A8G0P6J3"/>
<dbReference type="EMBL" id="CP067378">
    <property type="protein sequence ID" value="QYS89162.1"/>
    <property type="molecule type" value="Genomic_DNA"/>
</dbReference>
<evidence type="ECO:0000313" key="1">
    <source>
        <dbReference type="EMBL" id="QYS89162.1"/>
    </source>
</evidence>
<protein>
    <submittedName>
        <fullName evidence="1">Uncharacterized protein</fullName>
    </submittedName>
</protein>
<organism evidence="1">
    <name type="scientific">Flavobacterium columnare</name>
    <dbReference type="NCBI Taxonomy" id="996"/>
    <lineage>
        <taxon>Bacteria</taxon>
        <taxon>Pseudomonadati</taxon>
        <taxon>Bacteroidota</taxon>
        <taxon>Flavobacteriia</taxon>
        <taxon>Flavobacteriales</taxon>
        <taxon>Flavobacteriaceae</taxon>
        <taxon>Flavobacterium</taxon>
    </lineage>
</organism>
<dbReference type="Proteomes" id="UP000824721">
    <property type="component" value="Chromosome"/>
</dbReference>
<proteinExistence type="predicted"/>